<keyword evidence="2" id="KW-1185">Reference proteome</keyword>
<accession>A0A4Y2D5F7</accession>
<dbReference type="AlphaFoldDB" id="A0A4Y2D5F7"/>
<reference evidence="1 2" key="1">
    <citation type="journal article" date="2019" name="Sci. Rep.">
        <title>Orb-weaving spider Araneus ventricosus genome elucidates the spidroin gene catalogue.</title>
        <authorList>
            <person name="Kono N."/>
            <person name="Nakamura H."/>
            <person name="Ohtoshi R."/>
            <person name="Moran D.A.P."/>
            <person name="Shinohara A."/>
            <person name="Yoshida Y."/>
            <person name="Fujiwara M."/>
            <person name="Mori M."/>
            <person name="Tomita M."/>
            <person name="Arakawa K."/>
        </authorList>
    </citation>
    <scope>NUCLEOTIDE SEQUENCE [LARGE SCALE GENOMIC DNA]</scope>
</reference>
<proteinExistence type="predicted"/>
<gene>
    <name evidence="1" type="ORF">AVEN_13572_1</name>
</gene>
<dbReference type="Proteomes" id="UP000499080">
    <property type="component" value="Unassembled WGS sequence"/>
</dbReference>
<dbReference type="EMBL" id="BGPR01000298">
    <property type="protein sequence ID" value="GBM11337.1"/>
    <property type="molecule type" value="Genomic_DNA"/>
</dbReference>
<evidence type="ECO:0000313" key="1">
    <source>
        <dbReference type="EMBL" id="GBM11337.1"/>
    </source>
</evidence>
<evidence type="ECO:0000313" key="2">
    <source>
        <dbReference type="Proteomes" id="UP000499080"/>
    </source>
</evidence>
<organism evidence="1 2">
    <name type="scientific">Araneus ventricosus</name>
    <name type="common">Orbweaver spider</name>
    <name type="synonym">Epeira ventricosa</name>
    <dbReference type="NCBI Taxonomy" id="182803"/>
    <lineage>
        <taxon>Eukaryota</taxon>
        <taxon>Metazoa</taxon>
        <taxon>Ecdysozoa</taxon>
        <taxon>Arthropoda</taxon>
        <taxon>Chelicerata</taxon>
        <taxon>Arachnida</taxon>
        <taxon>Araneae</taxon>
        <taxon>Araneomorphae</taxon>
        <taxon>Entelegynae</taxon>
        <taxon>Araneoidea</taxon>
        <taxon>Araneidae</taxon>
        <taxon>Araneus</taxon>
    </lineage>
</organism>
<name>A0A4Y2D5F7_ARAVE</name>
<protein>
    <submittedName>
        <fullName evidence="1">Uncharacterized protein</fullName>
    </submittedName>
</protein>
<comment type="caution">
    <text evidence="1">The sequence shown here is derived from an EMBL/GenBank/DDBJ whole genome shotgun (WGS) entry which is preliminary data.</text>
</comment>
<sequence length="124" mass="14468">MLEEHYFKICISNALVLHSIKLQRRKQTIQEKPDHFLEKLLHKPNDSIKMDAAYTKASSPPLPLAPTLSARLQHQVNQELNRLALSHTPLLLFRFQIPEKRSSPDYKYPSANIRKITFNMIDSY</sequence>